<organism evidence="15 16">
    <name type="scientific">Neocallimastix californiae</name>
    <dbReference type="NCBI Taxonomy" id="1754190"/>
    <lineage>
        <taxon>Eukaryota</taxon>
        <taxon>Fungi</taxon>
        <taxon>Fungi incertae sedis</taxon>
        <taxon>Chytridiomycota</taxon>
        <taxon>Chytridiomycota incertae sedis</taxon>
        <taxon>Neocallimastigomycetes</taxon>
        <taxon>Neocallimastigales</taxon>
        <taxon>Neocallimastigaceae</taxon>
        <taxon>Neocallimastix</taxon>
    </lineage>
</organism>
<protein>
    <submittedName>
        <fullName evidence="15">Voltage-gated potassium channel</fullName>
    </submittedName>
</protein>
<dbReference type="Gene3D" id="1.10.287.70">
    <property type="match status" value="1"/>
</dbReference>
<evidence type="ECO:0000256" key="13">
    <source>
        <dbReference type="SAM" id="Phobius"/>
    </source>
</evidence>
<evidence type="ECO:0000256" key="1">
    <source>
        <dbReference type="ARBA" id="ARBA00004141"/>
    </source>
</evidence>
<keyword evidence="2" id="KW-0813">Transport</keyword>
<evidence type="ECO:0000313" key="15">
    <source>
        <dbReference type="EMBL" id="ORY24742.1"/>
    </source>
</evidence>
<dbReference type="Proteomes" id="UP000193920">
    <property type="component" value="Unassembled WGS sequence"/>
</dbReference>
<accession>A0A1Y2AQD8</accession>
<dbReference type="OrthoDB" id="415460at2759"/>
<dbReference type="GO" id="GO:0005249">
    <property type="term" value="F:voltage-gated potassium channel activity"/>
    <property type="evidence" value="ECO:0007669"/>
    <property type="project" value="InterPro"/>
</dbReference>
<dbReference type="InterPro" id="IPR005821">
    <property type="entry name" value="Ion_trans_dom"/>
</dbReference>
<feature type="transmembrane region" description="Helical" evidence="13">
    <location>
        <begin position="453"/>
        <end position="477"/>
    </location>
</feature>
<reference evidence="15 16" key="1">
    <citation type="submission" date="2016-08" db="EMBL/GenBank/DDBJ databases">
        <title>A Parts List for Fungal Cellulosomes Revealed by Comparative Genomics.</title>
        <authorList>
            <consortium name="DOE Joint Genome Institute"/>
            <person name="Haitjema C.H."/>
            <person name="Gilmore S.P."/>
            <person name="Henske J.K."/>
            <person name="Solomon K.V."/>
            <person name="De Groot R."/>
            <person name="Kuo A."/>
            <person name="Mondo S.J."/>
            <person name="Salamov A.A."/>
            <person name="Labutti K."/>
            <person name="Zhao Z."/>
            <person name="Chiniquy J."/>
            <person name="Barry K."/>
            <person name="Brewer H.M."/>
            <person name="Purvine S.O."/>
            <person name="Wright A.T."/>
            <person name="Boxma B."/>
            <person name="Van Alen T."/>
            <person name="Hackstein J.H."/>
            <person name="Baker S.E."/>
            <person name="Grigoriev I.V."/>
            <person name="O'Malley M.A."/>
        </authorList>
    </citation>
    <scope>NUCLEOTIDE SEQUENCE [LARGE SCALE GENOMIC DNA]</scope>
    <source>
        <strain evidence="15 16">G1</strain>
    </source>
</reference>
<dbReference type="STRING" id="1754190.A0A1Y2AQD8"/>
<evidence type="ECO:0000256" key="11">
    <source>
        <dbReference type="ARBA" id="ARBA00023303"/>
    </source>
</evidence>
<dbReference type="AlphaFoldDB" id="A0A1Y2AQD8"/>
<dbReference type="SUPFAM" id="SSF81324">
    <property type="entry name" value="Voltage-gated potassium channels"/>
    <property type="match status" value="1"/>
</dbReference>
<keyword evidence="8 13" id="KW-1133">Transmembrane helix</keyword>
<evidence type="ECO:0000256" key="6">
    <source>
        <dbReference type="ARBA" id="ARBA00022882"/>
    </source>
</evidence>
<gene>
    <name evidence="15" type="ORF">LY90DRAFT_675107</name>
</gene>
<dbReference type="Gene3D" id="1.20.120.350">
    <property type="entry name" value="Voltage-gated potassium channels. Chain C"/>
    <property type="match status" value="1"/>
</dbReference>
<dbReference type="GO" id="GO:0008076">
    <property type="term" value="C:voltage-gated potassium channel complex"/>
    <property type="evidence" value="ECO:0007669"/>
    <property type="project" value="InterPro"/>
</dbReference>
<dbReference type="PANTHER" id="PTHR11537:SF254">
    <property type="entry name" value="POTASSIUM VOLTAGE-GATED CHANNEL PROTEIN SHAB"/>
    <property type="match status" value="1"/>
</dbReference>
<feature type="transmembrane region" description="Helical" evidence="13">
    <location>
        <begin position="174"/>
        <end position="196"/>
    </location>
</feature>
<feature type="region of interest" description="Disordered" evidence="12">
    <location>
        <begin position="1"/>
        <end position="21"/>
    </location>
</feature>
<name>A0A1Y2AQD8_9FUNG</name>
<comment type="subcellular location">
    <subcellularLocation>
        <location evidence="1">Membrane</location>
        <topology evidence="1">Multi-pass membrane protein</topology>
    </subcellularLocation>
</comment>
<keyword evidence="11 15" id="KW-0407">Ion channel</keyword>
<evidence type="ECO:0000256" key="8">
    <source>
        <dbReference type="ARBA" id="ARBA00022989"/>
    </source>
</evidence>
<keyword evidence="4 13" id="KW-0812">Transmembrane</keyword>
<dbReference type="InterPro" id="IPR027359">
    <property type="entry name" value="Volt_channel_dom_sf"/>
</dbReference>
<evidence type="ECO:0000256" key="7">
    <source>
        <dbReference type="ARBA" id="ARBA00022958"/>
    </source>
</evidence>
<evidence type="ECO:0000256" key="5">
    <source>
        <dbReference type="ARBA" id="ARBA00022826"/>
    </source>
</evidence>
<evidence type="ECO:0000256" key="2">
    <source>
        <dbReference type="ARBA" id="ARBA00022448"/>
    </source>
</evidence>
<feature type="transmembrane region" description="Helical" evidence="13">
    <location>
        <begin position="211"/>
        <end position="235"/>
    </location>
</feature>
<keyword evidence="16" id="KW-1185">Reference proteome</keyword>
<keyword evidence="9" id="KW-0406">Ion transport</keyword>
<dbReference type="EMBL" id="MCOG01000219">
    <property type="protein sequence ID" value="ORY24742.1"/>
    <property type="molecule type" value="Genomic_DNA"/>
</dbReference>
<evidence type="ECO:0000256" key="4">
    <source>
        <dbReference type="ARBA" id="ARBA00022692"/>
    </source>
</evidence>
<evidence type="ECO:0000313" key="16">
    <source>
        <dbReference type="Proteomes" id="UP000193920"/>
    </source>
</evidence>
<keyword evidence="7" id="KW-0630">Potassium</keyword>
<dbReference type="Pfam" id="PF00520">
    <property type="entry name" value="Ion_trans"/>
    <property type="match status" value="1"/>
</dbReference>
<keyword evidence="10 13" id="KW-0472">Membrane</keyword>
<dbReference type="GO" id="GO:0001508">
    <property type="term" value="P:action potential"/>
    <property type="evidence" value="ECO:0007669"/>
    <property type="project" value="TreeGrafter"/>
</dbReference>
<feature type="transmembrane region" description="Helical" evidence="13">
    <location>
        <begin position="372"/>
        <end position="392"/>
    </location>
</feature>
<dbReference type="PRINTS" id="PR00169">
    <property type="entry name" value="KCHANNEL"/>
</dbReference>
<evidence type="ECO:0000256" key="12">
    <source>
        <dbReference type="SAM" id="MobiDB-lite"/>
    </source>
</evidence>
<feature type="transmembrane region" description="Helical" evidence="13">
    <location>
        <begin position="330"/>
        <end position="351"/>
    </location>
</feature>
<proteinExistence type="predicted"/>
<evidence type="ECO:0000256" key="3">
    <source>
        <dbReference type="ARBA" id="ARBA00022538"/>
    </source>
</evidence>
<feature type="domain" description="Ion transport" evidence="14">
    <location>
        <begin position="184"/>
        <end position="486"/>
    </location>
</feature>
<evidence type="ECO:0000256" key="9">
    <source>
        <dbReference type="ARBA" id="ARBA00023065"/>
    </source>
</evidence>
<feature type="transmembrane region" description="Helical" evidence="13">
    <location>
        <begin position="298"/>
        <end position="318"/>
    </location>
</feature>
<evidence type="ECO:0000259" key="14">
    <source>
        <dbReference type="Pfam" id="PF00520"/>
    </source>
</evidence>
<sequence>MKENKEHINNTKKPIASHQPLLPNFQNFPNIPIYTGTFNQELIFQNVNDLNSPNPSNLKSQIYPNSSLLNLKDGNNFHSKRNLLKSSVNTNNSNLSLNSPARLGVNKPYLPGSSYNMNGSRMLVPGGISMNGLNIGTNENDFYNDDLDNENYSFIHLLKTQLLKIARNPEDSSIAAFMNYLITFDIIFLIIANLLYSELIWNHTKKQEKNWHILLFILNSFLTIEWIYNLICYPLQQEYKQIKEKEKNKNKNKNKLGKKGKEDDYSFYSINANKNPKKKRFYHDWKSYKFIVRYKGYFKWYGIINLLGILAFYIEFIFPETRFRGNKVLYWIPTILSEFLIIRLFLRIVHMKNDFAKHFNIVVNCLKDNSKFLFNVYTIFYLGVLVISPIYYHAEIFGSKYDSEQQKWVSVNSSGQTEDASVHSIVESSWWAAVTMVCIGYGDYYPFTLQGKIVAFFGIMFSMFLFLIPNAILYATFADDFSKANRDEAIKNAINESNKRYKRRQKKMFRKRRQSTFLSSPIVFRPKRDDDIDNLYKVPKRRSTDDYEGLPEILYMIKNNIKNEENAIEDISDNEDIHILNEVESLSSFDSDDKSRKESFSNLRTTTEKMNSIKEINSEKLEEFYDNKEDIINEMMDYCEICDKELVKTSQKLYTLTKMKKYYEILIREYSQI</sequence>
<keyword evidence="3" id="KW-0633">Potassium transport</keyword>
<comment type="caution">
    <text evidence="15">The sequence shown here is derived from an EMBL/GenBank/DDBJ whole genome shotgun (WGS) entry which is preliminary data.</text>
</comment>
<dbReference type="PANTHER" id="PTHR11537">
    <property type="entry name" value="VOLTAGE-GATED POTASSIUM CHANNEL"/>
    <property type="match status" value="1"/>
</dbReference>
<keyword evidence="6" id="KW-0851">Voltage-gated channel</keyword>
<evidence type="ECO:0000256" key="10">
    <source>
        <dbReference type="ARBA" id="ARBA00023136"/>
    </source>
</evidence>
<keyword evidence="5" id="KW-0631">Potassium channel</keyword>
<dbReference type="InterPro" id="IPR028325">
    <property type="entry name" value="VG_K_chnl"/>
</dbReference>